<dbReference type="FunFam" id="3.20.20.70:FF:000024">
    <property type="entry name" value="Indole-3-glycerol phosphate synthase"/>
    <property type="match status" value="1"/>
</dbReference>
<evidence type="ECO:0000313" key="10">
    <source>
        <dbReference type="EMBL" id="OIR03592.1"/>
    </source>
</evidence>
<dbReference type="GO" id="GO:0004425">
    <property type="term" value="F:indole-3-glycerol-phosphate synthase activity"/>
    <property type="evidence" value="ECO:0007669"/>
    <property type="project" value="UniProtKB-EC"/>
</dbReference>
<evidence type="ECO:0000256" key="2">
    <source>
        <dbReference type="ARBA" id="ARBA00004696"/>
    </source>
</evidence>
<comment type="caution">
    <text evidence="10">The sequence shown here is derived from an EMBL/GenBank/DDBJ whole genome shotgun (WGS) entry which is preliminary data.</text>
</comment>
<evidence type="ECO:0000256" key="5">
    <source>
        <dbReference type="ARBA" id="ARBA00022793"/>
    </source>
</evidence>
<comment type="catalytic activity">
    <reaction evidence="1">
        <text>1-(2-carboxyphenylamino)-1-deoxy-D-ribulose 5-phosphate + H(+) = (1S,2R)-1-C-(indol-3-yl)glycerol 3-phosphate + CO2 + H2O</text>
        <dbReference type="Rhea" id="RHEA:23476"/>
        <dbReference type="ChEBI" id="CHEBI:15377"/>
        <dbReference type="ChEBI" id="CHEBI:15378"/>
        <dbReference type="ChEBI" id="CHEBI:16526"/>
        <dbReference type="ChEBI" id="CHEBI:58613"/>
        <dbReference type="ChEBI" id="CHEBI:58866"/>
        <dbReference type="EC" id="4.1.1.48"/>
    </reaction>
</comment>
<dbReference type="PANTHER" id="PTHR22854:SF2">
    <property type="entry name" value="INDOLE-3-GLYCEROL-PHOSPHATE SYNTHASE"/>
    <property type="match status" value="1"/>
</dbReference>
<comment type="pathway">
    <text evidence="2">Amino-acid biosynthesis; L-tryptophan biosynthesis; L-tryptophan from chorismate: step 4/5.</text>
</comment>
<evidence type="ECO:0000256" key="4">
    <source>
        <dbReference type="ARBA" id="ARBA00022605"/>
    </source>
</evidence>
<sequence>MSDKLTEIMAWKRREIAPLVREVADSELRQAHASLPTPPSFSRALRRVDGKLAVISEIKRRSPSAGDIKAGVSSLDQARRYQAAGADALSVLTDEHYFGGSLDDLRGVTAHFRSTPPARPCIRKDFMVHRIQVLQAREAGASAILIIVRALSDDEIGDLKSAADAAGLDSLFEIHSEPELERALRLGARIVGVNNRDLSIFKTDLGLSERLIPQFPRDVIAVSESGIFNAADAARVHRAGAHAILVGEALMKAEDPATLVRDFHNAGA</sequence>
<dbReference type="InterPro" id="IPR013785">
    <property type="entry name" value="Aldolase_TIM"/>
</dbReference>
<evidence type="ECO:0000259" key="9">
    <source>
        <dbReference type="Pfam" id="PF00218"/>
    </source>
</evidence>
<dbReference type="GO" id="GO:0004640">
    <property type="term" value="F:phosphoribosylanthranilate isomerase activity"/>
    <property type="evidence" value="ECO:0007669"/>
    <property type="project" value="TreeGrafter"/>
</dbReference>
<feature type="domain" description="Indole-3-glycerol phosphate synthase" evidence="9">
    <location>
        <begin position="5"/>
        <end position="262"/>
    </location>
</feature>
<dbReference type="EMBL" id="MLJW01000064">
    <property type="protein sequence ID" value="OIR03592.1"/>
    <property type="molecule type" value="Genomic_DNA"/>
</dbReference>
<evidence type="ECO:0000256" key="7">
    <source>
        <dbReference type="ARBA" id="ARBA00023141"/>
    </source>
</evidence>
<evidence type="ECO:0000256" key="8">
    <source>
        <dbReference type="ARBA" id="ARBA00023239"/>
    </source>
</evidence>
<accession>A0A1J5SHT0</accession>
<name>A0A1J5SHT0_9ZZZZ</name>
<dbReference type="UniPathway" id="UPA00035">
    <property type="reaction ID" value="UER00043"/>
</dbReference>
<evidence type="ECO:0000256" key="1">
    <source>
        <dbReference type="ARBA" id="ARBA00001633"/>
    </source>
</evidence>
<keyword evidence="7" id="KW-0057">Aromatic amino acid biosynthesis</keyword>
<dbReference type="EC" id="4.1.1.48" evidence="3"/>
<dbReference type="InterPro" id="IPR045186">
    <property type="entry name" value="Indole-3-glycerol_P_synth"/>
</dbReference>
<keyword evidence="8 10" id="KW-0456">Lyase</keyword>
<dbReference type="InterPro" id="IPR001468">
    <property type="entry name" value="Indole-3-GlycerolPSynthase_CS"/>
</dbReference>
<keyword evidence="5" id="KW-0210">Decarboxylase</keyword>
<dbReference type="AlphaFoldDB" id="A0A1J5SHT0"/>
<organism evidence="10">
    <name type="scientific">mine drainage metagenome</name>
    <dbReference type="NCBI Taxonomy" id="410659"/>
    <lineage>
        <taxon>unclassified sequences</taxon>
        <taxon>metagenomes</taxon>
        <taxon>ecological metagenomes</taxon>
    </lineage>
</organism>
<protein>
    <recommendedName>
        <fullName evidence="3">indole-3-glycerol-phosphate synthase</fullName>
        <ecNumber evidence="3">4.1.1.48</ecNumber>
    </recommendedName>
</protein>
<keyword evidence="4" id="KW-0028">Amino-acid biosynthesis</keyword>
<dbReference type="PANTHER" id="PTHR22854">
    <property type="entry name" value="TRYPTOPHAN BIOSYNTHESIS PROTEIN"/>
    <property type="match status" value="1"/>
</dbReference>
<evidence type="ECO:0000256" key="6">
    <source>
        <dbReference type="ARBA" id="ARBA00022822"/>
    </source>
</evidence>
<dbReference type="GO" id="GO:0000162">
    <property type="term" value="P:L-tryptophan biosynthetic process"/>
    <property type="evidence" value="ECO:0007669"/>
    <property type="project" value="UniProtKB-UniPathway"/>
</dbReference>
<gene>
    <name evidence="10" type="primary">trpC_3</name>
    <name evidence="10" type="ORF">GALL_142140</name>
</gene>
<reference evidence="10" key="1">
    <citation type="submission" date="2016-10" db="EMBL/GenBank/DDBJ databases">
        <title>Sequence of Gallionella enrichment culture.</title>
        <authorList>
            <person name="Poehlein A."/>
            <person name="Muehling M."/>
            <person name="Daniel R."/>
        </authorList>
    </citation>
    <scope>NUCLEOTIDE SEQUENCE</scope>
</reference>
<dbReference type="SUPFAM" id="SSF51366">
    <property type="entry name" value="Ribulose-phoshate binding barrel"/>
    <property type="match status" value="1"/>
</dbReference>
<evidence type="ECO:0000256" key="3">
    <source>
        <dbReference type="ARBA" id="ARBA00012362"/>
    </source>
</evidence>
<dbReference type="PROSITE" id="PS00614">
    <property type="entry name" value="IGPS"/>
    <property type="match status" value="1"/>
</dbReference>
<dbReference type="Gene3D" id="3.20.20.70">
    <property type="entry name" value="Aldolase class I"/>
    <property type="match status" value="1"/>
</dbReference>
<proteinExistence type="inferred from homology"/>
<dbReference type="HAMAP" id="MF_00134_B">
    <property type="entry name" value="IGPS_B"/>
    <property type="match status" value="1"/>
</dbReference>
<dbReference type="NCBIfam" id="NF001377">
    <property type="entry name" value="PRK00278.2-4"/>
    <property type="match status" value="1"/>
</dbReference>
<dbReference type="InterPro" id="IPR013798">
    <property type="entry name" value="Indole-3-glycerol_P_synth_dom"/>
</dbReference>
<keyword evidence="6" id="KW-0822">Tryptophan biosynthesis</keyword>
<dbReference type="Pfam" id="PF00218">
    <property type="entry name" value="IGPS"/>
    <property type="match status" value="1"/>
</dbReference>
<dbReference type="InterPro" id="IPR011060">
    <property type="entry name" value="RibuloseP-bd_barrel"/>
</dbReference>
<dbReference type="CDD" id="cd00331">
    <property type="entry name" value="IGPS"/>
    <property type="match status" value="1"/>
</dbReference>